<dbReference type="InterPro" id="IPR036397">
    <property type="entry name" value="RNaseH_sf"/>
</dbReference>
<dbReference type="SUPFAM" id="SSF53098">
    <property type="entry name" value="Ribonuclease H-like"/>
    <property type="match status" value="1"/>
</dbReference>
<evidence type="ECO:0000313" key="2">
    <source>
        <dbReference type="EMBL" id="PZO75002.1"/>
    </source>
</evidence>
<dbReference type="InterPro" id="IPR019288">
    <property type="entry name" value="3'-5'_exonuclease_PolB-like"/>
</dbReference>
<gene>
    <name evidence="2" type="ORF">DI632_12595</name>
</gene>
<organism evidence="2 3">
    <name type="scientific">Sphingomonas hengshuiensis</name>
    <dbReference type="NCBI Taxonomy" id="1609977"/>
    <lineage>
        <taxon>Bacteria</taxon>
        <taxon>Pseudomonadati</taxon>
        <taxon>Pseudomonadota</taxon>
        <taxon>Alphaproteobacteria</taxon>
        <taxon>Sphingomonadales</taxon>
        <taxon>Sphingomonadaceae</taxon>
        <taxon>Sphingomonas</taxon>
    </lineage>
</organism>
<feature type="domain" description="Predicted 3'-5' exonuclease PolB-like" evidence="1">
    <location>
        <begin position="36"/>
        <end position="232"/>
    </location>
</feature>
<dbReference type="EMBL" id="QFNF01000038">
    <property type="protein sequence ID" value="PZO75002.1"/>
    <property type="molecule type" value="Genomic_DNA"/>
</dbReference>
<protein>
    <recommendedName>
        <fullName evidence="1">Predicted 3'-5' exonuclease PolB-like domain-containing protein</fullName>
    </recommendedName>
</protein>
<comment type="caution">
    <text evidence="2">The sequence shown here is derived from an EMBL/GenBank/DDBJ whole genome shotgun (WGS) entry which is preliminary data.</text>
</comment>
<evidence type="ECO:0000313" key="3">
    <source>
        <dbReference type="Proteomes" id="UP000248614"/>
    </source>
</evidence>
<dbReference type="Pfam" id="PF10108">
    <property type="entry name" value="DNA_pol_B_exo2"/>
    <property type="match status" value="1"/>
</dbReference>
<proteinExistence type="predicted"/>
<evidence type="ECO:0000259" key="1">
    <source>
        <dbReference type="Pfam" id="PF10108"/>
    </source>
</evidence>
<dbReference type="Gene3D" id="3.30.420.10">
    <property type="entry name" value="Ribonuclease H-like superfamily/Ribonuclease H"/>
    <property type="match status" value="1"/>
</dbReference>
<name>A0A2W4Z3D0_9SPHN</name>
<sequence>MRSSYPKRPSDEHATEHVVTFDLETVVDVEPEDGSFPPWPRHRPVAAAFLRADWNADGPYTFALETLICRPGDEAAFYASVDRLLPEGVTSVTYNGRGFDLPVLQIGAMAARQFELEGLAAHTHAPRYGARHCDLADQFSGYGGTRRVPLAELCERLGIPVKTSVHGSDVAALWRAGEIDAIRRYVEEDVLATYILWLHWSAGRAHDERRIAGPLADLAAWVEADATLAHLLPFATCSPALWARPRALHHVVSQALAAAERRVQIAADERAFAGERPIF</sequence>
<dbReference type="InterPro" id="IPR012337">
    <property type="entry name" value="RNaseH-like_sf"/>
</dbReference>
<reference evidence="2 3" key="1">
    <citation type="submission" date="2017-08" db="EMBL/GenBank/DDBJ databases">
        <title>Infants hospitalized years apart are colonized by the same room-sourced microbial strains.</title>
        <authorList>
            <person name="Brooks B."/>
            <person name="Olm M.R."/>
            <person name="Firek B.A."/>
            <person name="Baker R."/>
            <person name="Thomas B.C."/>
            <person name="Morowitz M.J."/>
            <person name="Banfield J.F."/>
        </authorList>
    </citation>
    <scope>NUCLEOTIDE SEQUENCE [LARGE SCALE GENOMIC DNA]</scope>
    <source>
        <strain evidence="2">S2_018_000_R3_110</strain>
    </source>
</reference>
<accession>A0A2W4Z3D0</accession>
<dbReference type="AlphaFoldDB" id="A0A2W4Z3D0"/>
<dbReference type="GO" id="GO:0003676">
    <property type="term" value="F:nucleic acid binding"/>
    <property type="evidence" value="ECO:0007669"/>
    <property type="project" value="InterPro"/>
</dbReference>
<dbReference type="Proteomes" id="UP000248614">
    <property type="component" value="Unassembled WGS sequence"/>
</dbReference>